<dbReference type="GO" id="GO:0003735">
    <property type="term" value="F:structural constituent of ribosome"/>
    <property type="evidence" value="ECO:0007669"/>
    <property type="project" value="InterPro"/>
</dbReference>
<gene>
    <name evidence="10" type="ORF">BEMITA_LOCUS6646</name>
</gene>
<evidence type="ECO:0000256" key="4">
    <source>
        <dbReference type="ARBA" id="ARBA00022980"/>
    </source>
</evidence>
<feature type="region of interest" description="Disordered" evidence="9">
    <location>
        <begin position="71"/>
        <end position="108"/>
    </location>
</feature>
<evidence type="ECO:0000256" key="7">
    <source>
        <dbReference type="ARBA" id="ARBA00035133"/>
    </source>
</evidence>
<keyword evidence="5" id="KW-0496">Mitochondrion</keyword>
<dbReference type="Proteomes" id="UP001152759">
    <property type="component" value="Chromosome 3"/>
</dbReference>
<feature type="compositionally biased region" description="Low complexity" evidence="9">
    <location>
        <begin position="28"/>
        <end position="46"/>
    </location>
</feature>
<proteinExistence type="inferred from homology"/>
<comment type="similarity">
    <text evidence="2">Belongs to the mitochondrion-specific ribosomal protein mS31 family.</text>
</comment>
<dbReference type="KEGG" id="btab:109034173"/>
<keyword evidence="3" id="KW-0809">Transit peptide</keyword>
<evidence type="ECO:0000256" key="8">
    <source>
        <dbReference type="ARBA" id="ARBA00035363"/>
    </source>
</evidence>
<organism evidence="10 11">
    <name type="scientific">Bemisia tabaci</name>
    <name type="common">Sweetpotato whitefly</name>
    <name type="synonym">Aleurodes tabaci</name>
    <dbReference type="NCBI Taxonomy" id="7038"/>
    <lineage>
        <taxon>Eukaryota</taxon>
        <taxon>Metazoa</taxon>
        <taxon>Ecdysozoa</taxon>
        <taxon>Arthropoda</taxon>
        <taxon>Hexapoda</taxon>
        <taxon>Insecta</taxon>
        <taxon>Pterygota</taxon>
        <taxon>Neoptera</taxon>
        <taxon>Paraneoptera</taxon>
        <taxon>Hemiptera</taxon>
        <taxon>Sternorrhyncha</taxon>
        <taxon>Aleyrodoidea</taxon>
        <taxon>Aleyrodidae</taxon>
        <taxon>Aleyrodinae</taxon>
        <taxon>Bemisia</taxon>
    </lineage>
</organism>
<feature type="compositionally biased region" description="Basic and acidic residues" evidence="9">
    <location>
        <begin position="89"/>
        <end position="108"/>
    </location>
</feature>
<dbReference type="Pfam" id="PF15433">
    <property type="entry name" value="MRP-S31"/>
    <property type="match status" value="1"/>
</dbReference>
<reference evidence="10" key="1">
    <citation type="submission" date="2021-12" db="EMBL/GenBank/DDBJ databases">
        <authorList>
            <person name="King R."/>
        </authorList>
    </citation>
    <scope>NUCLEOTIDE SEQUENCE</scope>
</reference>
<dbReference type="PANTHER" id="PTHR13231">
    <property type="entry name" value="MITOCHONDRIAL RIBOSOMAL PROTEIN S31"/>
    <property type="match status" value="1"/>
</dbReference>
<dbReference type="EMBL" id="OU963864">
    <property type="protein sequence ID" value="CAH0387656.1"/>
    <property type="molecule type" value="Genomic_DNA"/>
</dbReference>
<keyword evidence="11" id="KW-1185">Reference proteome</keyword>
<keyword evidence="6" id="KW-0687">Ribonucleoprotein</keyword>
<evidence type="ECO:0000256" key="3">
    <source>
        <dbReference type="ARBA" id="ARBA00022946"/>
    </source>
</evidence>
<protein>
    <recommendedName>
        <fullName evidence="7">Small ribosomal subunit protein mS31</fullName>
    </recommendedName>
    <alternativeName>
        <fullName evidence="8">28S ribosomal protein S31, mitochondrial</fullName>
    </alternativeName>
</protein>
<feature type="region of interest" description="Disordered" evidence="9">
    <location>
        <begin position="28"/>
        <end position="52"/>
    </location>
</feature>
<evidence type="ECO:0000256" key="9">
    <source>
        <dbReference type="SAM" id="MobiDB-lite"/>
    </source>
</evidence>
<dbReference type="GO" id="GO:0005763">
    <property type="term" value="C:mitochondrial small ribosomal subunit"/>
    <property type="evidence" value="ECO:0007669"/>
    <property type="project" value="InterPro"/>
</dbReference>
<dbReference type="AlphaFoldDB" id="A0A9P0F3R4"/>
<evidence type="ECO:0000256" key="6">
    <source>
        <dbReference type="ARBA" id="ARBA00023274"/>
    </source>
</evidence>
<comment type="subcellular location">
    <subcellularLocation>
        <location evidence="1">Mitochondrion</location>
    </subcellularLocation>
</comment>
<evidence type="ECO:0000256" key="2">
    <source>
        <dbReference type="ARBA" id="ARBA00011057"/>
    </source>
</evidence>
<keyword evidence="4" id="KW-0689">Ribosomal protein</keyword>
<sequence>MIANKINYSLSRLKKVSIKPGLRFISNSNTLLKNSNDSNDDGSGSSPPRKDSLSKLLFELTENAKKISELPQQQKIALAEPRKVHRQKRAQEAEEKKKEEEDEEKKPLEIRLENAAKSVAQAIGGDQTKTESELLNALLSLKPDREAKPIKDVLKGMKTESARPRREKTEEPLRRSQYVRAALADAGRRPGRGIRADAGSRPARVVPSAAVPWLPEDNVYSLFGESPIGIFPADYKSTAKDDPVNIPTWRRLVNEEIKFTVTHPPKNYFEEMIQWTEQGKLWLFPIDNEQGMEEEQKVHFSEHVMLQDHFESWCPPKGPIRHFMELVSVGLSKNPYLTVQEKKDHINFYRDYFKSKNALLKETGCGEIKDIPILDSPENATEISTNS</sequence>
<evidence type="ECO:0000313" key="11">
    <source>
        <dbReference type="Proteomes" id="UP001152759"/>
    </source>
</evidence>
<name>A0A9P0F3R4_BEMTA</name>
<evidence type="ECO:0000256" key="1">
    <source>
        <dbReference type="ARBA" id="ARBA00004173"/>
    </source>
</evidence>
<evidence type="ECO:0000256" key="5">
    <source>
        <dbReference type="ARBA" id="ARBA00023128"/>
    </source>
</evidence>
<dbReference type="PANTHER" id="PTHR13231:SF3">
    <property type="entry name" value="SMALL RIBOSOMAL SUBUNIT PROTEIN MS31"/>
    <property type="match status" value="1"/>
</dbReference>
<dbReference type="InterPro" id="IPR026299">
    <property type="entry name" value="MRP-S31"/>
</dbReference>
<evidence type="ECO:0000313" key="10">
    <source>
        <dbReference type="EMBL" id="CAH0387656.1"/>
    </source>
</evidence>
<accession>A0A9P0F3R4</accession>